<gene>
    <name evidence="3" type="ORF">C8N24_3139</name>
</gene>
<dbReference type="RefSeq" id="WP_121251255.1">
    <property type="nucleotide sequence ID" value="NZ_RBIL01000001.1"/>
</dbReference>
<dbReference type="Gene3D" id="1.10.3210.10">
    <property type="entry name" value="Hypothetical protein af1432"/>
    <property type="match status" value="1"/>
</dbReference>
<feature type="transmembrane region" description="Helical" evidence="1">
    <location>
        <begin position="100"/>
        <end position="121"/>
    </location>
</feature>
<dbReference type="InterPro" id="IPR006675">
    <property type="entry name" value="HDIG_dom"/>
</dbReference>
<organism evidence="3 4">
    <name type="scientific">Solirubrobacter pauli</name>
    <dbReference type="NCBI Taxonomy" id="166793"/>
    <lineage>
        <taxon>Bacteria</taxon>
        <taxon>Bacillati</taxon>
        <taxon>Actinomycetota</taxon>
        <taxon>Thermoleophilia</taxon>
        <taxon>Solirubrobacterales</taxon>
        <taxon>Solirubrobacteraceae</taxon>
        <taxon>Solirubrobacter</taxon>
    </lineage>
</organism>
<dbReference type="Proteomes" id="UP000278962">
    <property type="component" value="Unassembled WGS sequence"/>
</dbReference>
<feature type="transmembrane region" description="Helical" evidence="1">
    <location>
        <begin position="38"/>
        <end position="62"/>
    </location>
</feature>
<dbReference type="Pfam" id="PF13487">
    <property type="entry name" value="HD_5"/>
    <property type="match status" value="1"/>
</dbReference>
<dbReference type="PANTHER" id="PTHR43155">
    <property type="entry name" value="CYCLIC DI-GMP PHOSPHODIESTERASE PA4108-RELATED"/>
    <property type="match status" value="1"/>
</dbReference>
<dbReference type="OrthoDB" id="9802066at2"/>
<evidence type="ECO:0000313" key="4">
    <source>
        <dbReference type="Proteomes" id="UP000278962"/>
    </source>
</evidence>
<proteinExistence type="predicted"/>
<keyword evidence="3" id="KW-0808">Transferase</keyword>
<feature type="transmembrane region" description="Helical" evidence="1">
    <location>
        <begin position="200"/>
        <end position="221"/>
    </location>
</feature>
<keyword evidence="1" id="KW-0472">Membrane</keyword>
<dbReference type="SUPFAM" id="SSF109604">
    <property type="entry name" value="HD-domain/PDEase-like"/>
    <property type="match status" value="1"/>
</dbReference>
<accession>A0A660LDW7</accession>
<dbReference type="NCBIfam" id="TIGR00277">
    <property type="entry name" value="HDIG"/>
    <property type="match status" value="1"/>
</dbReference>
<dbReference type="InterPro" id="IPR003607">
    <property type="entry name" value="HD/PDEase_dom"/>
</dbReference>
<evidence type="ECO:0000259" key="2">
    <source>
        <dbReference type="PROSITE" id="PS51832"/>
    </source>
</evidence>
<name>A0A660LDW7_9ACTN</name>
<dbReference type="PROSITE" id="PS51832">
    <property type="entry name" value="HD_GYP"/>
    <property type="match status" value="1"/>
</dbReference>
<dbReference type="AlphaFoldDB" id="A0A660LDW7"/>
<keyword evidence="1" id="KW-0812">Transmembrane</keyword>
<evidence type="ECO:0000313" key="3">
    <source>
        <dbReference type="EMBL" id="RKQ93278.1"/>
    </source>
</evidence>
<feature type="domain" description="HD-GYP" evidence="2">
    <location>
        <begin position="270"/>
        <end position="466"/>
    </location>
</feature>
<feature type="transmembrane region" description="Helical" evidence="1">
    <location>
        <begin position="166"/>
        <end position="188"/>
    </location>
</feature>
<dbReference type="GO" id="GO:0016740">
    <property type="term" value="F:transferase activity"/>
    <property type="evidence" value="ECO:0007669"/>
    <property type="project" value="UniProtKB-KW"/>
</dbReference>
<dbReference type="CDD" id="cd00077">
    <property type="entry name" value="HDc"/>
    <property type="match status" value="1"/>
</dbReference>
<dbReference type="InterPro" id="IPR037522">
    <property type="entry name" value="HD_GYP_dom"/>
</dbReference>
<sequence>MSLRRTWPSVAALAAAALVPVVVYLAGAGVMVHVPMPVHLVVVTAAGLLAGAAAVAMSVVGVRLNDGRAVLLGFAFSVMALLLVLHALATPGVLVGDNGLVQAAGALNIPIGGLILCASALPGLRRPLNARRLLRLQTATLTVMALVGVTALVVPGMIPAVPRPGTTVATAVFLLSAPMLALLAHRAARTFLLTRRRADALVAFGVVLLAGGEFGLLRYGMMDLGWWSAHALEVAGIGLVGVPAALDLRHATASRPLVGDLRAEHVVADEEAFLGGRVHALLARLADKDGSTEGHTRRVATLAVQIGEQLGLPAHRLRLLALGGLLHDMGKLTIPDEILNKPGKLTDAEFDVIKGHPAAGRELLTELGSFPPLVLDLVESHHERLDGRGYPNHAPAAQLEVEVRILTVADVYDALTADRVYREAWPMERALSILDEDTGTAFDGECVKALKAVVAPEQDAVSWRASLAAAAAEAATPRPRAPRTV</sequence>
<dbReference type="SMART" id="SM00471">
    <property type="entry name" value="HDc"/>
    <property type="match status" value="1"/>
</dbReference>
<feature type="transmembrane region" description="Helical" evidence="1">
    <location>
        <begin position="69"/>
        <end position="88"/>
    </location>
</feature>
<dbReference type="PANTHER" id="PTHR43155:SF2">
    <property type="entry name" value="CYCLIC DI-GMP PHOSPHODIESTERASE PA4108"/>
    <property type="match status" value="1"/>
</dbReference>
<evidence type="ECO:0000256" key="1">
    <source>
        <dbReference type="SAM" id="Phobius"/>
    </source>
</evidence>
<keyword evidence="1" id="KW-1133">Transmembrane helix</keyword>
<reference evidence="3 4" key="1">
    <citation type="submission" date="2018-10" db="EMBL/GenBank/DDBJ databases">
        <title>Genomic Encyclopedia of Archaeal and Bacterial Type Strains, Phase II (KMG-II): from individual species to whole genera.</title>
        <authorList>
            <person name="Goeker M."/>
        </authorList>
    </citation>
    <scope>NUCLEOTIDE SEQUENCE [LARGE SCALE GENOMIC DNA]</scope>
    <source>
        <strain evidence="3 4">DSM 14954</strain>
    </source>
</reference>
<comment type="caution">
    <text evidence="3">The sequence shown here is derived from an EMBL/GenBank/DDBJ whole genome shotgun (WGS) entry which is preliminary data.</text>
</comment>
<dbReference type="EMBL" id="RBIL01000001">
    <property type="protein sequence ID" value="RKQ93278.1"/>
    <property type="molecule type" value="Genomic_DNA"/>
</dbReference>
<protein>
    <submittedName>
        <fullName evidence="3">Putative nucleotidyltransferase with HDIG domain</fullName>
    </submittedName>
</protein>
<feature type="transmembrane region" description="Helical" evidence="1">
    <location>
        <begin position="133"/>
        <end position="154"/>
    </location>
</feature>
<keyword evidence="4" id="KW-1185">Reference proteome</keyword>